<keyword evidence="2" id="KW-0489">Methyltransferase</keyword>
<keyword evidence="10" id="KW-1185">Reference proteome</keyword>
<dbReference type="SUPFAM" id="SSF46689">
    <property type="entry name" value="Homeodomain-like"/>
    <property type="match status" value="1"/>
</dbReference>
<keyword evidence="7" id="KW-0472">Membrane</keyword>
<dbReference type="Gene3D" id="1.10.1670.40">
    <property type="match status" value="1"/>
</dbReference>
<dbReference type="Gene3D" id="3.40.10.10">
    <property type="entry name" value="DNA Methylphosphotriester Repair Domain"/>
    <property type="match status" value="1"/>
</dbReference>
<accession>A0ABV9Q4Y3</accession>
<dbReference type="PANTHER" id="PTHR43280:SF2">
    <property type="entry name" value="HTH-TYPE TRANSCRIPTIONAL REGULATOR EXSA"/>
    <property type="match status" value="1"/>
</dbReference>
<evidence type="ECO:0000256" key="3">
    <source>
        <dbReference type="ARBA" id="ARBA00023015"/>
    </source>
</evidence>
<keyword evidence="5" id="KW-0010">Activator</keyword>
<keyword evidence="7" id="KW-0812">Transmembrane</keyword>
<keyword evidence="7" id="KW-1133">Transmembrane helix</keyword>
<keyword evidence="2" id="KW-0808">Transferase</keyword>
<feature type="transmembrane region" description="Helical" evidence="7">
    <location>
        <begin position="158"/>
        <end position="176"/>
    </location>
</feature>
<evidence type="ECO:0000313" key="10">
    <source>
        <dbReference type="Proteomes" id="UP001596002"/>
    </source>
</evidence>
<dbReference type="RefSeq" id="WP_380027260.1">
    <property type="nucleotide sequence ID" value="NZ_JBHSHC010000119.1"/>
</dbReference>
<keyword evidence="3" id="KW-0805">Transcription regulation</keyword>
<organism evidence="9 10">
    <name type="scientific">Effusibacillus consociatus</name>
    <dbReference type="NCBI Taxonomy" id="1117041"/>
    <lineage>
        <taxon>Bacteria</taxon>
        <taxon>Bacillati</taxon>
        <taxon>Bacillota</taxon>
        <taxon>Bacilli</taxon>
        <taxon>Bacillales</taxon>
        <taxon>Alicyclobacillaceae</taxon>
        <taxon>Effusibacillus</taxon>
    </lineage>
</organism>
<feature type="domain" description="HTH araC/xylS-type" evidence="8">
    <location>
        <begin position="81"/>
        <end position="139"/>
    </location>
</feature>
<feature type="transmembrane region" description="Helical" evidence="7">
    <location>
        <begin position="188"/>
        <end position="206"/>
    </location>
</feature>
<dbReference type="InterPro" id="IPR035451">
    <property type="entry name" value="Ada-like_dom_sf"/>
</dbReference>
<dbReference type="Pfam" id="PF02805">
    <property type="entry name" value="Ada_Zn_binding"/>
    <property type="match status" value="1"/>
</dbReference>
<dbReference type="PANTHER" id="PTHR43280">
    <property type="entry name" value="ARAC-FAMILY TRANSCRIPTIONAL REGULATOR"/>
    <property type="match status" value="1"/>
</dbReference>
<reference evidence="10" key="1">
    <citation type="journal article" date="2019" name="Int. J. Syst. Evol. Microbiol.">
        <title>The Global Catalogue of Microorganisms (GCM) 10K type strain sequencing project: providing services to taxonomists for standard genome sequencing and annotation.</title>
        <authorList>
            <consortium name="The Broad Institute Genomics Platform"/>
            <consortium name="The Broad Institute Genome Sequencing Center for Infectious Disease"/>
            <person name="Wu L."/>
            <person name="Ma J."/>
        </authorList>
    </citation>
    <scope>NUCLEOTIDE SEQUENCE [LARGE SCALE GENOMIC DNA]</scope>
    <source>
        <strain evidence="10">WYCCWR 12678</strain>
    </source>
</reference>
<evidence type="ECO:0000256" key="6">
    <source>
        <dbReference type="ARBA" id="ARBA00023163"/>
    </source>
</evidence>
<comment type="caution">
    <text evidence="9">The sequence shown here is derived from an EMBL/GenBank/DDBJ whole genome shotgun (WGS) entry which is preliminary data.</text>
</comment>
<dbReference type="InterPro" id="IPR009057">
    <property type="entry name" value="Homeodomain-like_sf"/>
</dbReference>
<dbReference type="InterPro" id="IPR004026">
    <property type="entry name" value="Ada_DNA_repair_Zn-bd"/>
</dbReference>
<evidence type="ECO:0000259" key="8">
    <source>
        <dbReference type="PROSITE" id="PS01124"/>
    </source>
</evidence>
<dbReference type="SUPFAM" id="SSF57884">
    <property type="entry name" value="Ada DNA repair protein, N-terminal domain (N-Ada 10)"/>
    <property type="match status" value="1"/>
</dbReference>
<evidence type="ECO:0000256" key="2">
    <source>
        <dbReference type="ARBA" id="ARBA00022603"/>
    </source>
</evidence>
<comment type="cofactor">
    <cofactor evidence="1">
        <name>Zn(2+)</name>
        <dbReference type="ChEBI" id="CHEBI:29105"/>
    </cofactor>
</comment>
<evidence type="ECO:0000256" key="7">
    <source>
        <dbReference type="SAM" id="Phobius"/>
    </source>
</evidence>
<evidence type="ECO:0000256" key="4">
    <source>
        <dbReference type="ARBA" id="ARBA00023125"/>
    </source>
</evidence>
<gene>
    <name evidence="9" type="ORF">ACFO8Q_17400</name>
</gene>
<keyword evidence="6" id="KW-0804">Transcription</keyword>
<dbReference type="EMBL" id="JBHSHC010000119">
    <property type="protein sequence ID" value="MFC4769110.1"/>
    <property type="molecule type" value="Genomic_DNA"/>
</dbReference>
<evidence type="ECO:0000256" key="1">
    <source>
        <dbReference type="ARBA" id="ARBA00001947"/>
    </source>
</evidence>
<evidence type="ECO:0000313" key="9">
    <source>
        <dbReference type="EMBL" id="MFC4769110.1"/>
    </source>
</evidence>
<protein>
    <submittedName>
        <fullName evidence="9">Amino acid permease</fullName>
    </submittedName>
</protein>
<evidence type="ECO:0000256" key="5">
    <source>
        <dbReference type="ARBA" id="ARBA00023159"/>
    </source>
</evidence>
<name>A0ABV9Q4Y3_9BACL</name>
<dbReference type="InterPro" id="IPR018060">
    <property type="entry name" value="HTH_AraC"/>
</dbReference>
<dbReference type="PROSITE" id="PS01124">
    <property type="entry name" value="HTH_ARAC_FAMILY_2"/>
    <property type="match status" value="1"/>
</dbReference>
<proteinExistence type="predicted"/>
<dbReference type="Proteomes" id="UP001596002">
    <property type="component" value="Unassembled WGS sequence"/>
</dbReference>
<keyword evidence="4" id="KW-0238">DNA-binding</keyword>
<sequence length="256" mass="29027">MQDELWKAIISCDKRYDGQFFYGVLTTGIFCRPSCKSRTPKREHVRIFSTTEDARTAGLRPCKRCNPEVHNWNGSDEELVVRAKNLIESCFHEPLTLTGLSMKLHVSPYYFHRTFRRTTGKTPAQHLVSRRIDAAKLLLVVALTTNLLGMQISGSFSLILSGLVLLLLLATIGLSLPAMEPAPFAPNGIKSIGSACVLIFWAFFGWESITHLVPELKKIWDMPVRPTEVEIRQLACDWSPWKSYASYYLVYDLKNS</sequence>
<dbReference type="Pfam" id="PF00165">
    <property type="entry name" value="HTH_AraC"/>
    <property type="match status" value="1"/>
</dbReference>
<dbReference type="Gene3D" id="1.10.10.60">
    <property type="entry name" value="Homeodomain-like"/>
    <property type="match status" value="1"/>
</dbReference>